<dbReference type="Gene3D" id="1.20.1280.50">
    <property type="match status" value="1"/>
</dbReference>
<evidence type="ECO:0000256" key="6">
    <source>
        <dbReference type="ARBA" id="ARBA00023242"/>
    </source>
</evidence>
<evidence type="ECO:0000256" key="4">
    <source>
        <dbReference type="ARBA" id="ARBA00022490"/>
    </source>
</evidence>
<comment type="pathway">
    <text evidence="3">Protein modification; protein ubiquitination.</text>
</comment>
<feature type="non-terminal residue" evidence="10">
    <location>
        <position position="1"/>
    </location>
</feature>
<evidence type="ECO:0000256" key="8">
    <source>
        <dbReference type="ARBA" id="ARBA00038756"/>
    </source>
</evidence>
<evidence type="ECO:0000256" key="5">
    <source>
        <dbReference type="ARBA" id="ARBA00022786"/>
    </source>
</evidence>
<proteinExistence type="predicted"/>
<dbReference type="PANTHER" id="PTHR13123">
    <property type="entry name" value="LD30288P"/>
    <property type="match status" value="1"/>
</dbReference>
<dbReference type="SUPFAM" id="SSF81383">
    <property type="entry name" value="F-box domain"/>
    <property type="match status" value="1"/>
</dbReference>
<name>A0A643CDT8_BALPH</name>
<evidence type="ECO:0000256" key="7">
    <source>
        <dbReference type="ARBA" id="ARBA00037167"/>
    </source>
</evidence>
<dbReference type="Proteomes" id="UP000437017">
    <property type="component" value="Unassembled WGS sequence"/>
</dbReference>
<protein>
    <recommendedName>
        <fullName evidence="9">F-box only protein 32</fullName>
    </recommendedName>
</protein>
<dbReference type="InterPro" id="IPR040394">
    <property type="entry name" value="FBX25/32"/>
</dbReference>
<dbReference type="FunFam" id="1.20.1280.50:FF:000017">
    <property type="entry name" value="F-box only protein 32"/>
    <property type="match status" value="1"/>
</dbReference>
<keyword evidence="5" id="KW-0833">Ubl conjugation pathway</keyword>
<keyword evidence="6" id="KW-0539">Nucleus</keyword>
<reference evidence="10 11" key="1">
    <citation type="journal article" date="2019" name="PLoS ONE">
        <title>Genomic analyses reveal an absence of contemporary introgressive admixture between fin whales and blue whales, despite known hybrids.</title>
        <authorList>
            <person name="Westbury M.V."/>
            <person name="Petersen B."/>
            <person name="Lorenzen E.D."/>
        </authorList>
    </citation>
    <scope>NUCLEOTIDE SEQUENCE [LARGE SCALE GENOMIC DNA]</scope>
    <source>
        <strain evidence="10">FinWhale-01</strain>
    </source>
</reference>
<dbReference type="UniPathway" id="UPA00143"/>
<dbReference type="EMBL" id="SGJD01001761">
    <property type="protein sequence ID" value="KAB0398373.1"/>
    <property type="molecule type" value="Genomic_DNA"/>
</dbReference>
<organism evidence="10 11">
    <name type="scientific">Balaenoptera physalus</name>
    <name type="common">Fin whale</name>
    <name type="synonym">Balaena physalus</name>
    <dbReference type="NCBI Taxonomy" id="9770"/>
    <lineage>
        <taxon>Eukaryota</taxon>
        <taxon>Metazoa</taxon>
        <taxon>Chordata</taxon>
        <taxon>Craniata</taxon>
        <taxon>Vertebrata</taxon>
        <taxon>Euteleostomi</taxon>
        <taxon>Mammalia</taxon>
        <taxon>Eutheria</taxon>
        <taxon>Laurasiatheria</taxon>
        <taxon>Artiodactyla</taxon>
        <taxon>Whippomorpha</taxon>
        <taxon>Cetacea</taxon>
        <taxon>Mysticeti</taxon>
        <taxon>Balaenopteridae</taxon>
        <taxon>Balaenoptera</taxon>
    </lineage>
</organism>
<dbReference type="AlphaFoldDB" id="A0A643CDT8"/>
<evidence type="ECO:0000256" key="2">
    <source>
        <dbReference type="ARBA" id="ARBA00004496"/>
    </source>
</evidence>
<evidence type="ECO:0000313" key="11">
    <source>
        <dbReference type="Proteomes" id="UP000437017"/>
    </source>
</evidence>
<dbReference type="PANTHER" id="PTHR13123:SF6">
    <property type="entry name" value="F-BOX ONLY PROTEIN 32"/>
    <property type="match status" value="1"/>
</dbReference>
<dbReference type="GO" id="GO:0019005">
    <property type="term" value="C:SCF ubiquitin ligase complex"/>
    <property type="evidence" value="ECO:0007669"/>
    <property type="project" value="TreeGrafter"/>
</dbReference>
<comment type="subcellular location">
    <subcellularLocation>
        <location evidence="2">Cytoplasm</location>
    </subcellularLocation>
    <subcellularLocation>
        <location evidence="1">Nucleus</location>
    </subcellularLocation>
</comment>
<gene>
    <name evidence="10" type="ORF">E2I00_013678</name>
</gene>
<dbReference type="GO" id="GO:0016567">
    <property type="term" value="P:protein ubiquitination"/>
    <property type="evidence" value="ECO:0007669"/>
    <property type="project" value="UniProtKB-UniPathway"/>
</dbReference>
<comment type="subunit">
    <text evidence="8">Part of the SCF (SKP1-CUL1-F-box) E3 ubiquitin-protein ligase complex SCF(FBXO32) formed of CUL1, SKP1, RBX1 and FBXO32.</text>
</comment>
<keyword evidence="4" id="KW-0963">Cytoplasm</keyword>
<sequence>VWDPEDTRLTSPHSSSCSSQIKEFLPSFIVNNSMPLESEIALTGAHKLLQLLETVLSVRFRGGFVKPATLSCGEMLHLGDVPTLSPVAIQTPLGPPPPCTSPGRELQEDGAQFPDYCSKEVYNKENLFNSLNYDVAAKKRKKDMLNSKTKTQYFHQEKWIYVHKGSTKEGRGETGKLLHIMTVFLDRHGYCTLGEAFNRLDFSTAILDSRRFNYVVRRLSLWDENVAKYVAKLGAYYTGDMLNWIVCLRLARAKAEGQDVVSACGNQQPFLPWPRTGPVTAQLVTADRVVLDPQAAPTLLELIAKSQLTSLSGIAQKNFMNILEKVVLKVLEDQQNIRLIRELLQTLYTSLCTLVQRVGKSVLVGNINMWVYRMETILHWQQQLNNIQITRPPFKGLTFTDLPLCLQLNIMQRLSDGRDLVSLGQAAPDLHVLSEDRLLWKKLCQYHFSERQIRKRLILSDKGQLDWKKMYFKLVRCYPRKEQYGDTLQLCRHCHILSWKGTDHPCTANNPESCSVSLSPQDFINLFKF</sequence>
<evidence type="ECO:0000313" key="10">
    <source>
        <dbReference type="EMBL" id="KAB0398373.1"/>
    </source>
</evidence>
<evidence type="ECO:0000256" key="3">
    <source>
        <dbReference type="ARBA" id="ARBA00004906"/>
    </source>
</evidence>
<dbReference type="GO" id="GO:0005634">
    <property type="term" value="C:nucleus"/>
    <property type="evidence" value="ECO:0007669"/>
    <property type="project" value="UniProtKB-SubCell"/>
</dbReference>
<keyword evidence="11" id="KW-1185">Reference proteome</keyword>
<comment type="function">
    <text evidence="7">Substrate recognition component of a SCF (SKP1-CUL1-F-box protein) E3 ubiquitin-protein ligase complex which mediates the ubiquitination and subsequent proteasomal degradation of target proteins. Probably recognizes and binds to phosphorylated target proteins during skeletal muscle atrophy. Recognizes TERF1.</text>
</comment>
<comment type="caution">
    <text evidence="10">The sequence shown here is derived from an EMBL/GenBank/DDBJ whole genome shotgun (WGS) entry which is preliminary data.</text>
</comment>
<dbReference type="OrthoDB" id="9991467at2759"/>
<accession>A0A643CDT8</accession>
<dbReference type="CDD" id="cd22103">
    <property type="entry name" value="F-box_FBXO32"/>
    <property type="match status" value="1"/>
</dbReference>
<evidence type="ECO:0000256" key="1">
    <source>
        <dbReference type="ARBA" id="ARBA00004123"/>
    </source>
</evidence>
<evidence type="ECO:0000256" key="9">
    <source>
        <dbReference type="ARBA" id="ARBA00040059"/>
    </source>
</evidence>
<dbReference type="InterPro" id="IPR036047">
    <property type="entry name" value="F-box-like_dom_sf"/>
</dbReference>
<dbReference type="GO" id="GO:0005737">
    <property type="term" value="C:cytoplasm"/>
    <property type="evidence" value="ECO:0007669"/>
    <property type="project" value="UniProtKB-SubCell"/>
</dbReference>